<proteinExistence type="predicted"/>
<evidence type="ECO:0000313" key="3">
    <source>
        <dbReference type="Proteomes" id="UP001158576"/>
    </source>
</evidence>
<evidence type="ECO:0000259" key="1">
    <source>
        <dbReference type="Pfam" id="PF14656"/>
    </source>
</evidence>
<evidence type="ECO:0000313" key="2">
    <source>
        <dbReference type="EMBL" id="CAG5088156.1"/>
    </source>
</evidence>
<organism evidence="2 3">
    <name type="scientific">Oikopleura dioica</name>
    <name type="common">Tunicate</name>
    <dbReference type="NCBI Taxonomy" id="34765"/>
    <lineage>
        <taxon>Eukaryota</taxon>
        <taxon>Metazoa</taxon>
        <taxon>Chordata</taxon>
        <taxon>Tunicata</taxon>
        <taxon>Appendicularia</taxon>
        <taxon>Copelata</taxon>
        <taxon>Oikopleuridae</taxon>
        <taxon>Oikopleura</taxon>
    </lineage>
</organism>
<feature type="domain" description="Rab3GAP regulatory subunit C-terminal" evidence="1">
    <location>
        <begin position="43"/>
        <end position="299"/>
    </location>
</feature>
<dbReference type="Pfam" id="PF14656">
    <property type="entry name" value="RAB3GAP2_C"/>
    <property type="match status" value="1"/>
</dbReference>
<reference evidence="2 3" key="1">
    <citation type="submission" date="2021-04" db="EMBL/GenBank/DDBJ databases">
        <authorList>
            <person name="Bliznina A."/>
        </authorList>
    </citation>
    <scope>NUCLEOTIDE SEQUENCE [LARGE SCALE GENOMIC DNA]</scope>
</reference>
<keyword evidence="3" id="KW-1185">Reference proteome</keyword>
<dbReference type="Proteomes" id="UP001158576">
    <property type="component" value="Chromosome PAR"/>
</dbReference>
<gene>
    <name evidence="2" type="ORF">OKIOD_LOCUS3312</name>
</gene>
<name>A0ABN7S1W5_OIKDI</name>
<dbReference type="EMBL" id="OU015568">
    <property type="protein sequence ID" value="CAG5088156.1"/>
    <property type="molecule type" value="Genomic_DNA"/>
</dbReference>
<sequence length="323" mass="35998">MFVWKTLFALKFDAIVKEIQIKKKKITLSSSKKSSIKRSEGPAKIEHTLEIASNLLDALIANDPDASPPPDVSTELSKLPTMDSKKPSVCEIILNQELPNPQLIRLHTTLLRCCRLSKSIGITFSQKKIFSESENSAFFGPLSRPWNQRPISSSINEARVQFISFLLESLCVAVTKSKLQTETIPVIQGEIRRLAADWELDCEVLVDIQFIVSSYSYGLVPPEISVQDIDLLEDQLCSLLASSTRALISELDGEENAQFLSNMAPFNVNFWLDDKAPPKIICGSEAVRNLKSLCEGIIKIDGNLQNPQKKENTRAILRALEAL</sequence>
<protein>
    <submittedName>
        <fullName evidence="2">Oidioi.mRNA.OKI2018_I69.PAR.g11754.t1.cds</fullName>
    </submittedName>
</protein>
<accession>A0ABN7S1W5</accession>
<dbReference type="InterPro" id="IPR029257">
    <property type="entry name" value="RAB3GAP2_C"/>
</dbReference>